<gene>
    <name evidence="1" type="ORF">V7x_00600</name>
</gene>
<dbReference type="RefSeq" id="WP_146410185.1">
    <property type="nucleotide sequence ID" value="NZ_SJPZ01000001.1"/>
</dbReference>
<evidence type="ECO:0000313" key="2">
    <source>
        <dbReference type="Proteomes" id="UP000316476"/>
    </source>
</evidence>
<evidence type="ECO:0000313" key="1">
    <source>
        <dbReference type="EMBL" id="TWU64516.1"/>
    </source>
</evidence>
<proteinExistence type="predicted"/>
<comment type="caution">
    <text evidence="1">The sequence shown here is derived from an EMBL/GenBank/DDBJ whole genome shotgun (WGS) entry which is preliminary data.</text>
</comment>
<sequence length="150" mass="17222">MRIHNRNSYDDDGLVIERVTGFRFSFYEAMPLNGTFVMSPRVRGLGTPKPDEVGTSYVRLAWIPSVDLEEVFSLSQKDRFAPKPMALNGAVSELRTTWYCEPRPMRIGDLAAVYTRHVFELQTDEISNGLEWKSIEWTDPRIDPLLVDIP</sequence>
<reference evidence="1 2" key="1">
    <citation type="submission" date="2019-02" db="EMBL/GenBank/DDBJ databases">
        <title>Deep-cultivation of Planctomycetes and their phenomic and genomic characterization uncovers novel biology.</title>
        <authorList>
            <person name="Wiegand S."/>
            <person name="Jogler M."/>
            <person name="Boedeker C."/>
            <person name="Pinto D."/>
            <person name="Vollmers J."/>
            <person name="Rivas-Marin E."/>
            <person name="Kohn T."/>
            <person name="Peeters S.H."/>
            <person name="Heuer A."/>
            <person name="Rast P."/>
            <person name="Oberbeckmann S."/>
            <person name="Bunk B."/>
            <person name="Jeske O."/>
            <person name="Meyerdierks A."/>
            <person name="Storesund J.E."/>
            <person name="Kallscheuer N."/>
            <person name="Luecker S."/>
            <person name="Lage O.M."/>
            <person name="Pohl T."/>
            <person name="Merkel B.J."/>
            <person name="Hornburger P."/>
            <person name="Mueller R.-W."/>
            <person name="Bruemmer F."/>
            <person name="Labrenz M."/>
            <person name="Spormann A.M."/>
            <person name="Op Den Camp H."/>
            <person name="Overmann J."/>
            <person name="Amann R."/>
            <person name="Jetten M.S.M."/>
            <person name="Mascher T."/>
            <person name="Medema M.H."/>
            <person name="Devos D.P."/>
            <person name="Kaster A.-K."/>
            <person name="Ovreas L."/>
            <person name="Rohde M."/>
            <person name="Galperin M.Y."/>
            <person name="Jogler C."/>
        </authorList>
    </citation>
    <scope>NUCLEOTIDE SEQUENCE [LARGE SCALE GENOMIC DNA]</scope>
    <source>
        <strain evidence="1 2">V7</strain>
    </source>
</reference>
<name>A0A5C6FQK5_9PLAN</name>
<organism evidence="1 2">
    <name type="scientific">Crateriforma conspicua</name>
    <dbReference type="NCBI Taxonomy" id="2527996"/>
    <lineage>
        <taxon>Bacteria</taxon>
        <taxon>Pseudomonadati</taxon>
        <taxon>Planctomycetota</taxon>
        <taxon>Planctomycetia</taxon>
        <taxon>Planctomycetales</taxon>
        <taxon>Planctomycetaceae</taxon>
        <taxon>Crateriforma</taxon>
    </lineage>
</organism>
<dbReference type="Proteomes" id="UP000316476">
    <property type="component" value="Unassembled WGS sequence"/>
</dbReference>
<protein>
    <submittedName>
        <fullName evidence="1">Uncharacterized protein</fullName>
    </submittedName>
</protein>
<accession>A0A5C6FQK5</accession>
<dbReference type="EMBL" id="SJPZ01000001">
    <property type="protein sequence ID" value="TWU64516.1"/>
    <property type="molecule type" value="Genomic_DNA"/>
</dbReference>
<dbReference type="AlphaFoldDB" id="A0A5C6FQK5"/>